<feature type="compositionally biased region" description="Basic residues" evidence="1">
    <location>
        <begin position="51"/>
        <end position="65"/>
    </location>
</feature>
<evidence type="ECO:0000256" key="1">
    <source>
        <dbReference type="SAM" id="MobiDB-lite"/>
    </source>
</evidence>
<dbReference type="Proteomes" id="UP000729402">
    <property type="component" value="Unassembled WGS sequence"/>
</dbReference>
<comment type="caution">
    <text evidence="2">The sequence shown here is derived from an EMBL/GenBank/DDBJ whole genome shotgun (WGS) entry which is preliminary data.</text>
</comment>
<proteinExistence type="predicted"/>
<reference evidence="2" key="2">
    <citation type="submission" date="2021-02" db="EMBL/GenBank/DDBJ databases">
        <authorList>
            <person name="Kimball J.A."/>
            <person name="Haas M.W."/>
            <person name="Macchietto M."/>
            <person name="Kono T."/>
            <person name="Duquette J."/>
            <person name="Shao M."/>
        </authorList>
    </citation>
    <scope>NUCLEOTIDE SEQUENCE</scope>
    <source>
        <tissue evidence="2">Fresh leaf tissue</tissue>
    </source>
</reference>
<protein>
    <submittedName>
        <fullName evidence="2">Uncharacterized protein</fullName>
    </submittedName>
</protein>
<evidence type="ECO:0000313" key="2">
    <source>
        <dbReference type="EMBL" id="KAG8088428.1"/>
    </source>
</evidence>
<evidence type="ECO:0000313" key="3">
    <source>
        <dbReference type="Proteomes" id="UP000729402"/>
    </source>
</evidence>
<sequence>MTKSQTKTRKRSLWLTKNKKKLKTSVILELSIRISKEKVQKRLKLPLKQIPKKAKTLPNQRKPKLPKNFSKRSSNPKFLPLVDNWTHQERLNAL</sequence>
<dbReference type="AlphaFoldDB" id="A0A8J5WGL5"/>
<feature type="region of interest" description="Disordered" evidence="1">
    <location>
        <begin position="51"/>
        <end position="77"/>
    </location>
</feature>
<keyword evidence="3" id="KW-1185">Reference proteome</keyword>
<accession>A0A8J5WGL5</accession>
<dbReference type="EMBL" id="JAAALK010000082">
    <property type="protein sequence ID" value="KAG8088428.1"/>
    <property type="molecule type" value="Genomic_DNA"/>
</dbReference>
<organism evidence="2 3">
    <name type="scientific">Zizania palustris</name>
    <name type="common">Northern wild rice</name>
    <dbReference type="NCBI Taxonomy" id="103762"/>
    <lineage>
        <taxon>Eukaryota</taxon>
        <taxon>Viridiplantae</taxon>
        <taxon>Streptophyta</taxon>
        <taxon>Embryophyta</taxon>
        <taxon>Tracheophyta</taxon>
        <taxon>Spermatophyta</taxon>
        <taxon>Magnoliopsida</taxon>
        <taxon>Liliopsida</taxon>
        <taxon>Poales</taxon>
        <taxon>Poaceae</taxon>
        <taxon>BOP clade</taxon>
        <taxon>Oryzoideae</taxon>
        <taxon>Oryzeae</taxon>
        <taxon>Zizaniinae</taxon>
        <taxon>Zizania</taxon>
    </lineage>
</organism>
<name>A0A8J5WGL5_ZIZPA</name>
<gene>
    <name evidence="2" type="ORF">GUJ93_ZPchr0010g9829</name>
</gene>
<reference evidence="2" key="1">
    <citation type="journal article" date="2021" name="bioRxiv">
        <title>Whole Genome Assembly and Annotation of Northern Wild Rice, Zizania palustris L., Supports a Whole Genome Duplication in the Zizania Genus.</title>
        <authorList>
            <person name="Haas M."/>
            <person name="Kono T."/>
            <person name="Macchietto M."/>
            <person name="Millas R."/>
            <person name="McGilp L."/>
            <person name="Shao M."/>
            <person name="Duquette J."/>
            <person name="Hirsch C.N."/>
            <person name="Kimball J."/>
        </authorList>
    </citation>
    <scope>NUCLEOTIDE SEQUENCE</scope>
    <source>
        <tissue evidence="2">Fresh leaf tissue</tissue>
    </source>
</reference>